<feature type="coiled-coil region" evidence="1">
    <location>
        <begin position="271"/>
        <end position="298"/>
    </location>
</feature>
<feature type="transmembrane region" description="Helical" evidence="3">
    <location>
        <begin position="190"/>
        <end position="215"/>
    </location>
</feature>
<evidence type="ECO:0000313" key="5">
    <source>
        <dbReference type="Proteomes" id="UP001355207"/>
    </source>
</evidence>
<feature type="region of interest" description="Disordered" evidence="2">
    <location>
        <begin position="357"/>
        <end position="404"/>
    </location>
</feature>
<organism evidence="4 5">
    <name type="scientific">Kwoniella dendrophila CBS 6074</name>
    <dbReference type="NCBI Taxonomy" id="1295534"/>
    <lineage>
        <taxon>Eukaryota</taxon>
        <taxon>Fungi</taxon>
        <taxon>Dikarya</taxon>
        <taxon>Basidiomycota</taxon>
        <taxon>Agaricomycotina</taxon>
        <taxon>Tremellomycetes</taxon>
        <taxon>Tremellales</taxon>
        <taxon>Cryptococcaceae</taxon>
        <taxon>Kwoniella</taxon>
    </lineage>
</organism>
<keyword evidence="1" id="KW-0175">Coiled coil</keyword>
<dbReference type="RefSeq" id="XP_066072885.1">
    <property type="nucleotide sequence ID" value="XM_066216788.1"/>
</dbReference>
<dbReference type="Proteomes" id="UP001355207">
    <property type="component" value="Chromosome 1"/>
</dbReference>
<name>A0AAX4JL33_9TREE</name>
<feature type="coiled-coil region" evidence="1">
    <location>
        <begin position="326"/>
        <end position="353"/>
    </location>
</feature>
<evidence type="ECO:0008006" key="6">
    <source>
        <dbReference type="Google" id="ProtNLM"/>
    </source>
</evidence>
<keyword evidence="3" id="KW-0472">Membrane</keyword>
<proteinExistence type="predicted"/>
<evidence type="ECO:0000256" key="1">
    <source>
        <dbReference type="SAM" id="Coils"/>
    </source>
</evidence>
<keyword evidence="3" id="KW-1133">Transmembrane helix</keyword>
<dbReference type="EMBL" id="CP144098">
    <property type="protein sequence ID" value="WWC86122.1"/>
    <property type="molecule type" value="Genomic_DNA"/>
</dbReference>
<sequence>MSEPLPRLPTPPSPLPRSHTETSRPKRSYDGSGNPTRSYSHSSTRDLSDWEIEELEQLHKSGGKRKKRKEPTSPIVVVFYVVVIYLIFQILTRSDDMEIFTHLPTTSSIHQSRSPPSSMDVPNYPHLPYGFPPIPNPMPSSLPPTNETSWTRLAFGVILYPFYLILTLIAIPLPLLLNLAYLLKGLLSSVILYPVLSVFGLFYRAFIATPLGFIGKILETFYPLVIFVGGVISVGCIMGLISGYLGKLVLDKVLSWKQSFSLRSRNKVKKKSKSEKERERIEELYKRYDAQLELEREMDRLKPKKPIFTSTPVLDIGSTNIRGTKKDEKQQRAKQLQLQRERQKIANTLYERETGRNKPTIDEYGFGFSPNDYEEFPNSRRKYSSTSSSSERLTTPTTTHFRSIDDPRHTITTFDTGEIKQRKPTSSSRKLTFEEDGRTTIRHEPIVVGMRKRGIRETYVI</sequence>
<feature type="transmembrane region" description="Helical" evidence="3">
    <location>
        <begin position="158"/>
        <end position="183"/>
    </location>
</feature>
<dbReference type="GeneID" id="91091665"/>
<feature type="region of interest" description="Disordered" evidence="2">
    <location>
        <begin position="1"/>
        <end position="48"/>
    </location>
</feature>
<evidence type="ECO:0000256" key="3">
    <source>
        <dbReference type="SAM" id="Phobius"/>
    </source>
</evidence>
<feature type="compositionally biased region" description="Pro residues" evidence="2">
    <location>
        <begin position="1"/>
        <end position="15"/>
    </location>
</feature>
<feature type="compositionally biased region" description="Low complexity" evidence="2">
    <location>
        <begin position="384"/>
        <end position="399"/>
    </location>
</feature>
<evidence type="ECO:0000256" key="2">
    <source>
        <dbReference type="SAM" id="MobiDB-lite"/>
    </source>
</evidence>
<feature type="transmembrane region" description="Helical" evidence="3">
    <location>
        <begin position="221"/>
        <end position="245"/>
    </location>
</feature>
<dbReference type="AlphaFoldDB" id="A0AAX4JL33"/>
<accession>A0AAX4JL33</accession>
<gene>
    <name evidence="4" type="ORF">L201_000993</name>
</gene>
<feature type="compositionally biased region" description="Polar residues" evidence="2">
    <location>
        <begin position="31"/>
        <end position="42"/>
    </location>
</feature>
<reference evidence="4 5" key="1">
    <citation type="submission" date="2024-01" db="EMBL/GenBank/DDBJ databases">
        <title>Comparative genomics of Cryptococcus and Kwoniella reveals pathogenesis evolution and contrasting modes of karyotype evolution via chromosome fusion or intercentromeric recombination.</title>
        <authorList>
            <person name="Coelho M.A."/>
            <person name="David-Palma M."/>
            <person name="Shea T."/>
            <person name="Bowers K."/>
            <person name="McGinley-Smith S."/>
            <person name="Mohammad A.W."/>
            <person name="Gnirke A."/>
            <person name="Yurkov A.M."/>
            <person name="Nowrousian M."/>
            <person name="Sun S."/>
            <person name="Cuomo C.A."/>
            <person name="Heitman J."/>
        </authorList>
    </citation>
    <scope>NUCLEOTIDE SEQUENCE [LARGE SCALE GENOMIC DNA]</scope>
    <source>
        <strain evidence="4 5">CBS 6074</strain>
    </source>
</reference>
<feature type="compositionally biased region" description="Basic and acidic residues" evidence="2">
    <location>
        <begin position="18"/>
        <end position="29"/>
    </location>
</feature>
<protein>
    <recommendedName>
        <fullName evidence="6">Golgi apparatus membrane protein TVP38</fullName>
    </recommendedName>
</protein>
<feature type="transmembrane region" description="Helical" evidence="3">
    <location>
        <begin position="74"/>
        <end position="91"/>
    </location>
</feature>
<evidence type="ECO:0000313" key="4">
    <source>
        <dbReference type="EMBL" id="WWC86122.1"/>
    </source>
</evidence>
<keyword evidence="3" id="KW-0812">Transmembrane</keyword>
<keyword evidence="5" id="KW-1185">Reference proteome</keyword>